<dbReference type="InterPro" id="IPR012340">
    <property type="entry name" value="NA-bd_OB-fold"/>
</dbReference>
<dbReference type="InterPro" id="IPR040260">
    <property type="entry name" value="RFA2-like"/>
</dbReference>
<feature type="compositionally biased region" description="Polar residues" evidence="5">
    <location>
        <begin position="22"/>
        <end position="33"/>
    </location>
</feature>
<evidence type="ECO:0000313" key="7">
    <source>
        <dbReference type="Proteomes" id="UP000887575"/>
    </source>
</evidence>
<dbReference type="Gene3D" id="2.40.50.140">
    <property type="entry name" value="Nucleic acid-binding proteins"/>
    <property type="match status" value="1"/>
</dbReference>
<dbReference type="Proteomes" id="UP000887575">
    <property type="component" value="Unassembled WGS sequence"/>
</dbReference>
<dbReference type="GO" id="GO:0006289">
    <property type="term" value="P:nucleotide-excision repair"/>
    <property type="evidence" value="ECO:0007669"/>
    <property type="project" value="TreeGrafter"/>
</dbReference>
<dbReference type="GO" id="GO:0035861">
    <property type="term" value="C:site of double-strand break"/>
    <property type="evidence" value="ECO:0007669"/>
    <property type="project" value="TreeGrafter"/>
</dbReference>
<dbReference type="AlphaFoldDB" id="A0AAF3EZL8"/>
<dbReference type="GO" id="GO:0000724">
    <property type="term" value="P:double-strand break repair via homologous recombination"/>
    <property type="evidence" value="ECO:0007669"/>
    <property type="project" value="TreeGrafter"/>
</dbReference>
<keyword evidence="7" id="KW-1185">Reference proteome</keyword>
<keyword evidence="3" id="KW-0238">DNA-binding</keyword>
<accession>A0AAF3EZL8</accession>
<dbReference type="GO" id="GO:0003697">
    <property type="term" value="F:single-stranded DNA binding"/>
    <property type="evidence" value="ECO:0007669"/>
    <property type="project" value="TreeGrafter"/>
</dbReference>
<comment type="similarity">
    <text evidence="2">Belongs to the replication factor A protein 2 family.</text>
</comment>
<evidence type="ECO:0000256" key="2">
    <source>
        <dbReference type="ARBA" id="ARBA00007815"/>
    </source>
</evidence>
<feature type="compositionally biased region" description="Gly residues" evidence="5">
    <location>
        <begin position="10"/>
        <end position="19"/>
    </location>
</feature>
<feature type="region of interest" description="Disordered" evidence="5">
    <location>
        <begin position="1"/>
        <end position="33"/>
    </location>
</feature>
<keyword evidence="4" id="KW-0539">Nucleus</keyword>
<proteinExistence type="inferred from homology"/>
<evidence type="ECO:0000256" key="4">
    <source>
        <dbReference type="ARBA" id="ARBA00023242"/>
    </source>
</evidence>
<evidence type="ECO:0000313" key="8">
    <source>
        <dbReference type="WBParaSite" id="MBELARI_LOCUS19654"/>
    </source>
</evidence>
<evidence type="ECO:0000259" key="6">
    <source>
        <dbReference type="Pfam" id="PF08784"/>
    </source>
</evidence>
<dbReference type="InterPro" id="IPR036390">
    <property type="entry name" value="WH_DNA-bd_sf"/>
</dbReference>
<dbReference type="InterPro" id="IPR036388">
    <property type="entry name" value="WH-like_DNA-bd_sf"/>
</dbReference>
<feature type="domain" description="Replication protein A C-terminal" evidence="6">
    <location>
        <begin position="217"/>
        <end position="280"/>
    </location>
</feature>
<organism evidence="7 8">
    <name type="scientific">Mesorhabditis belari</name>
    <dbReference type="NCBI Taxonomy" id="2138241"/>
    <lineage>
        <taxon>Eukaryota</taxon>
        <taxon>Metazoa</taxon>
        <taxon>Ecdysozoa</taxon>
        <taxon>Nematoda</taxon>
        <taxon>Chromadorea</taxon>
        <taxon>Rhabditida</taxon>
        <taxon>Rhabditina</taxon>
        <taxon>Rhabditomorpha</taxon>
        <taxon>Rhabditoidea</taxon>
        <taxon>Rhabditidae</taxon>
        <taxon>Mesorhabditinae</taxon>
        <taxon>Mesorhabditis</taxon>
    </lineage>
</organism>
<dbReference type="WBParaSite" id="MBELARI_LOCUS19654">
    <property type="protein sequence ID" value="MBELARI_LOCUS19654"/>
    <property type="gene ID" value="MBELARI_LOCUS19654"/>
</dbReference>
<dbReference type="GO" id="GO:0000781">
    <property type="term" value="C:chromosome, telomeric region"/>
    <property type="evidence" value="ECO:0007669"/>
    <property type="project" value="TreeGrafter"/>
</dbReference>
<dbReference type="GO" id="GO:0006260">
    <property type="term" value="P:DNA replication"/>
    <property type="evidence" value="ECO:0007669"/>
    <property type="project" value="TreeGrafter"/>
</dbReference>
<dbReference type="Pfam" id="PF08784">
    <property type="entry name" value="RPA_C"/>
    <property type="match status" value="1"/>
</dbReference>
<feature type="region of interest" description="Disordered" evidence="5">
    <location>
        <begin position="187"/>
        <end position="221"/>
    </location>
</feature>
<protein>
    <submittedName>
        <fullName evidence="8">Replication protein A C-terminal domain-containing protein</fullName>
    </submittedName>
</protein>
<comment type="subcellular location">
    <subcellularLocation>
        <location evidence="1">Nucleus</location>
    </subcellularLocation>
</comment>
<dbReference type="Gene3D" id="1.10.10.10">
    <property type="entry name" value="Winged helix-like DNA-binding domain superfamily/Winged helix DNA-binding domain"/>
    <property type="match status" value="1"/>
</dbReference>
<evidence type="ECO:0000256" key="3">
    <source>
        <dbReference type="ARBA" id="ARBA00023125"/>
    </source>
</evidence>
<dbReference type="GO" id="GO:0005662">
    <property type="term" value="C:DNA replication factor A complex"/>
    <property type="evidence" value="ECO:0007669"/>
    <property type="project" value="TreeGrafter"/>
</dbReference>
<evidence type="ECO:0000256" key="1">
    <source>
        <dbReference type="ARBA" id="ARBA00004123"/>
    </source>
</evidence>
<name>A0AAF3EZL8_9BILA</name>
<dbReference type="SUPFAM" id="SSF50249">
    <property type="entry name" value="Nucleic acid-binding proteins"/>
    <property type="match status" value="1"/>
</dbReference>
<dbReference type="PANTHER" id="PTHR13989:SF16">
    <property type="entry name" value="REPLICATION PROTEIN A2"/>
    <property type="match status" value="1"/>
</dbReference>
<evidence type="ECO:0000256" key="5">
    <source>
        <dbReference type="SAM" id="MobiDB-lite"/>
    </source>
</evidence>
<sequence length="286" mass="31271">MANWGNESFGDGGGWGGDGSFLNPNPSNLDSSQQRLADKMPFPVTVEKIATTPCADDKLSIGKIGFSQIVLYGCVDSVQEVEAGSMFRMVLSDPDNSQHTVPVTILRMFDSGDEDNVTYAEGTLIALIGKLRNSGGEMSVLVLKSREVTNRREYECFKCESQLAQMYFEKGIGDAIRNNQDIKALMNSPLAPGNSRPPTIKNPVKIPPLRSSLPQQKPMNAGMSARDKVIQYLKQESKISGENGVHIDRISQETGVPVAELQKHLDNLTGEGEAFQTIDSEHYAVF</sequence>
<reference evidence="8" key="1">
    <citation type="submission" date="2024-02" db="UniProtKB">
        <authorList>
            <consortium name="WormBaseParasite"/>
        </authorList>
    </citation>
    <scope>IDENTIFICATION</scope>
</reference>
<dbReference type="SUPFAM" id="SSF46785">
    <property type="entry name" value="Winged helix' DNA-binding domain"/>
    <property type="match status" value="1"/>
</dbReference>
<dbReference type="InterPro" id="IPR014892">
    <property type="entry name" value="RPA_C"/>
</dbReference>
<dbReference type="PANTHER" id="PTHR13989">
    <property type="entry name" value="REPLICATION PROTEIN A-RELATED"/>
    <property type="match status" value="1"/>
</dbReference>